<gene>
    <name evidence="2" type="ORF">GCM10009550_42180</name>
</gene>
<reference evidence="2 3" key="1">
    <citation type="journal article" date="2019" name="Int. J. Syst. Evol. Microbiol.">
        <title>The Global Catalogue of Microorganisms (GCM) 10K type strain sequencing project: providing services to taxonomists for standard genome sequencing and annotation.</title>
        <authorList>
            <consortium name="The Broad Institute Genomics Platform"/>
            <consortium name="The Broad Institute Genome Sequencing Center for Infectious Disease"/>
            <person name="Wu L."/>
            <person name="Ma J."/>
        </authorList>
    </citation>
    <scope>NUCLEOTIDE SEQUENCE [LARGE SCALE GENOMIC DNA]</scope>
    <source>
        <strain evidence="2 3">JCM 10696</strain>
    </source>
</reference>
<dbReference type="EMBL" id="BAAAHH010000017">
    <property type="protein sequence ID" value="GAA0956309.1"/>
    <property type="molecule type" value="Genomic_DNA"/>
</dbReference>
<keyword evidence="1" id="KW-0175">Coiled coil</keyword>
<comment type="caution">
    <text evidence="2">The sequence shown here is derived from an EMBL/GenBank/DDBJ whole genome shotgun (WGS) entry which is preliminary data.</text>
</comment>
<evidence type="ECO:0008006" key="4">
    <source>
        <dbReference type="Google" id="ProtNLM"/>
    </source>
</evidence>
<protein>
    <recommendedName>
        <fullName evidence="4">Transposase</fullName>
    </recommendedName>
</protein>
<dbReference type="Proteomes" id="UP001500665">
    <property type="component" value="Unassembled WGS sequence"/>
</dbReference>
<feature type="coiled-coil region" evidence="1">
    <location>
        <begin position="34"/>
        <end position="68"/>
    </location>
</feature>
<proteinExistence type="predicted"/>
<name>A0ABN1RFK4_9ACTN</name>
<evidence type="ECO:0000256" key="1">
    <source>
        <dbReference type="SAM" id="Coils"/>
    </source>
</evidence>
<organism evidence="2 3">
    <name type="scientific">Actinocorallia libanotica</name>
    <dbReference type="NCBI Taxonomy" id="46162"/>
    <lineage>
        <taxon>Bacteria</taxon>
        <taxon>Bacillati</taxon>
        <taxon>Actinomycetota</taxon>
        <taxon>Actinomycetes</taxon>
        <taxon>Streptosporangiales</taxon>
        <taxon>Thermomonosporaceae</taxon>
        <taxon>Actinocorallia</taxon>
    </lineage>
</organism>
<evidence type="ECO:0000313" key="2">
    <source>
        <dbReference type="EMBL" id="GAA0956309.1"/>
    </source>
</evidence>
<accession>A0ABN1RFK4</accession>
<sequence length="166" mass="18090">MREVAASLGIAESCLHRWKRLDLIEWGLRAPSPAAVESAALARAQARIAELENEVKILRKAAAAVEQVMPQKSGSALVAELAGEGVPVKQGCLALGASKSIEQRPKLLIVTVLGRGDQPVYQELLYVRLERPTCRHAVTSTPSPRDEKRSVPNIIERSAHGELLFR</sequence>
<evidence type="ECO:0000313" key="3">
    <source>
        <dbReference type="Proteomes" id="UP001500665"/>
    </source>
</evidence>
<keyword evidence="3" id="KW-1185">Reference proteome</keyword>